<organism evidence="1 2">
    <name type="scientific">Veronia nyctiphanis</name>
    <dbReference type="NCBI Taxonomy" id="1278244"/>
    <lineage>
        <taxon>Bacteria</taxon>
        <taxon>Pseudomonadati</taxon>
        <taxon>Pseudomonadota</taxon>
        <taxon>Gammaproteobacteria</taxon>
        <taxon>Vibrionales</taxon>
        <taxon>Vibrionaceae</taxon>
        <taxon>Veronia</taxon>
    </lineage>
</organism>
<dbReference type="EMBL" id="PEIB01000004">
    <property type="protein sequence ID" value="RXJ74012.1"/>
    <property type="molecule type" value="Genomic_DNA"/>
</dbReference>
<gene>
    <name evidence="1" type="ORF">CS022_05000</name>
</gene>
<evidence type="ECO:0008006" key="3">
    <source>
        <dbReference type="Google" id="ProtNLM"/>
    </source>
</evidence>
<dbReference type="AlphaFoldDB" id="A0A4Q0YS54"/>
<name>A0A4Q0YS54_9GAMM</name>
<dbReference type="Gene3D" id="2.60.40.10">
    <property type="entry name" value="Immunoglobulins"/>
    <property type="match status" value="1"/>
</dbReference>
<protein>
    <recommendedName>
        <fullName evidence="3">T1SS secreted agglutinin RTX</fullName>
    </recommendedName>
</protein>
<proteinExistence type="predicted"/>
<evidence type="ECO:0000313" key="2">
    <source>
        <dbReference type="Proteomes" id="UP000290287"/>
    </source>
</evidence>
<dbReference type="Proteomes" id="UP000290287">
    <property type="component" value="Unassembled WGS sequence"/>
</dbReference>
<reference evidence="1 2" key="1">
    <citation type="submission" date="2017-10" db="EMBL/GenBank/DDBJ databases">
        <title>Nyctiphanis sp. nov., isolated from the stomach of the euphausiid Nyctiphanes simplex (Hansen, 1911) in the Gulf of California.</title>
        <authorList>
            <person name="Gomez-Gil B."/>
            <person name="Aguilar-Mendez M."/>
            <person name="Lopez-Cortes A."/>
            <person name="Gomez-Gutierrez J."/>
            <person name="Roque A."/>
            <person name="Lang E."/>
            <person name="Gonzalez-Castillo A."/>
        </authorList>
    </citation>
    <scope>NUCLEOTIDE SEQUENCE [LARGE SCALE GENOMIC DNA]</scope>
    <source>
        <strain evidence="1 2">CAIM 600</strain>
    </source>
</reference>
<sequence length="200" mass="20868">MNSDGSWEYVVDPNKIVPLDGGEQAHDSFTFTASDGSVHEIVMTVTGTEDVPVVSGIFSGTLTESDSDEVPASATGSISIADADTADTPVFEDTTITGQYGQLILDNGQWTYTLIPSLSGQLKDGEKVTEEIDLIASDGTVQTISIDITGSNTTASITGEKQSTLGEGQTSATGKVILHDPMPTPSLLCPMRPSRAVSVP</sequence>
<dbReference type="OrthoDB" id="9813456at2"/>
<comment type="caution">
    <text evidence="1">The sequence shown here is derived from an EMBL/GenBank/DDBJ whole genome shotgun (WGS) entry which is preliminary data.</text>
</comment>
<accession>A0A4Q0YS54</accession>
<dbReference type="InterPro" id="IPR013783">
    <property type="entry name" value="Ig-like_fold"/>
</dbReference>
<evidence type="ECO:0000313" key="1">
    <source>
        <dbReference type="EMBL" id="RXJ74012.1"/>
    </source>
</evidence>
<dbReference type="NCBIfam" id="TIGR01965">
    <property type="entry name" value="VCBS_repeat"/>
    <property type="match status" value="2"/>
</dbReference>
<keyword evidence="2" id="KW-1185">Reference proteome</keyword>
<dbReference type="InterPro" id="IPR010221">
    <property type="entry name" value="VCBS_dom"/>
</dbReference>